<dbReference type="SUPFAM" id="SSF52047">
    <property type="entry name" value="RNI-like"/>
    <property type="match status" value="1"/>
</dbReference>
<dbReference type="InterPro" id="IPR032675">
    <property type="entry name" value="LRR_dom_sf"/>
</dbReference>
<dbReference type="AlphaFoldDB" id="A0A1Z5JVV2"/>
<dbReference type="EMBL" id="BDSP01000123">
    <property type="protein sequence ID" value="GAX18006.1"/>
    <property type="molecule type" value="Genomic_DNA"/>
</dbReference>
<keyword evidence="2" id="KW-1185">Reference proteome</keyword>
<name>A0A1Z5JVV2_FISSO</name>
<evidence type="ECO:0000313" key="1">
    <source>
        <dbReference type="EMBL" id="GAX18006.1"/>
    </source>
</evidence>
<evidence type="ECO:0000313" key="2">
    <source>
        <dbReference type="Proteomes" id="UP000198406"/>
    </source>
</evidence>
<protein>
    <submittedName>
        <fullName evidence="1">Uncharacterized protein</fullName>
    </submittedName>
</protein>
<reference evidence="1 2" key="1">
    <citation type="journal article" date="2015" name="Plant Cell">
        <title>Oil accumulation by the oleaginous diatom Fistulifera solaris as revealed by the genome and transcriptome.</title>
        <authorList>
            <person name="Tanaka T."/>
            <person name="Maeda Y."/>
            <person name="Veluchamy A."/>
            <person name="Tanaka M."/>
            <person name="Abida H."/>
            <person name="Marechal E."/>
            <person name="Bowler C."/>
            <person name="Muto M."/>
            <person name="Sunaga Y."/>
            <person name="Tanaka M."/>
            <person name="Yoshino T."/>
            <person name="Taniguchi T."/>
            <person name="Fukuda Y."/>
            <person name="Nemoto M."/>
            <person name="Matsumoto M."/>
            <person name="Wong P.S."/>
            <person name="Aburatani S."/>
            <person name="Fujibuchi W."/>
        </authorList>
    </citation>
    <scope>NUCLEOTIDE SEQUENCE [LARGE SCALE GENOMIC DNA]</scope>
    <source>
        <strain evidence="1 2">JPCC DA0580</strain>
    </source>
</reference>
<gene>
    <name evidence="1" type="ORF">FisN_18Hh219</name>
</gene>
<dbReference type="Proteomes" id="UP000198406">
    <property type="component" value="Unassembled WGS sequence"/>
</dbReference>
<sequence>MEESAEIRPAHKLKYLYDAPRTSSYQFTEWILQRRPVFMKAFCLFFNQNENNSLLRPIDNKYIWVNDQALVRYYSPNTDPSSYLLETRGIDHNLPPALQRISYVIILKRNKEEKEYYFHVHALSRDAADACLQLLCSLEDTYFSNMMVSSQHLRYYSSPGGADQPEKYRFDAFYNIEFSGALQRTMATLSKRIFLCQCYFRDGGAGILEELRAAGPDFVPFDLYIEGGCPFDEKHWEEFLSLLSEETTLVNKLDLRGFSPRRSLPTSELAFARVGNLIFRDHLEDTCGLKVIESVQCGRSPDGLDCKGFDSVPRWDAFCRSLASAQCRLKQLKVYDFDAERDHALDEITLTARLIDSLCHALNNNNSLVELAIDFSINMTRDDFVRVLRSVKNHKTLRTISFQDCNAWSKTDRIVLTEEWVDILRHNRTIQNVLFDDELYDEQLFEELVRPQLLRNKYMTLIHRSQQMHDVRSRTYFVGRWIEESAGDLFSPHITFMLLRMNTDVISSYRDAYH</sequence>
<proteinExistence type="predicted"/>
<accession>A0A1Z5JVV2</accession>
<comment type="caution">
    <text evidence="1">The sequence shown here is derived from an EMBL/GenBank/DDBJ whole genome shotgun (WGS) entry which is preliminary data.</text>
</comment>
<dbReference type="Gene3D" id="3.80.10.10">
    <property type="entry name" value="Ribonuclease Inhibitor"/>
    <property type="match status" value="1"/>
</dbReference>
<organism evidence="1 2">
    <name type="scientific">Fistulifera solaris</name>
    <name type="common">Oleaginous diatom</name>
    <dbReference type="NCBI Taxonomy" id="1519565"/>
    <lineage>
        <taxon>Eukaryota</taxon>
        <taxon>Sar</taxon>
        <taxon>Stramenopiles</taxon>
        <taxon>Ochrophyta</taxon>
        <taxon>Bacillariophyta</taxon>
        <taxon>Bacillariophyceae</taxon>
        <taxon>Bacillariophycidae</taxon>
        <taxon>Naviculales</taxon>
        <taxon>Naviculaceae</taxon>
        <taxon>Fistulifera</taxon>
    </lineage>
</organism>
<dbReference type="InParanoid" id="A0A1Z5JVV2"/>